<reference evidence="2 3" key="4">
    <citation type="journal article" date="2009" name="Appl. Environ. Microbiol.">
        <title>Comparative genome-wide transcriptional profiling of Azorhizobium caulinodans ORS571 grown under free-living and symbiotic conditions.</title>
        <authorList>
            <person name="Tsukada S."/>
            <person name="Aono T."/>
            <person name="Akiba N."/>
            <person name="Lee KB."/>
            <person name="Liu CT."/>
            <person name="Toyazaki H."/>
            <person name="Oyaizu H."/>
        </authorList>
    </citation>
    <scope>NUCLEOTIDE SEQUENCE [LARGE SCALE GENOMIC DNA]</scope>
    <source>
        <strain evidence="3">ATCC 43989 / DSM 5975 / JCM 20966 / LMG 6465 / NBRC 14845 / NCIMB 13405 / ORS 571</strain>
    </source>
</reference>
<reference evidence="2 3" key="3">
    <citation type="journal article" date="2008" name="BMC Genomics">
        <title>The genome of the versatile nitrogen fixer Azorhizobium caulinodans ORS571.</title>
        <authorList>
            <person name="Lee KB."/>
            <person name="Backer P.D."/>
            <person name="Aono T."/>
            <person name="Liu CT."/>
            <person name="Suzuki S."/>
            <person name="Suzuki T."/>
            <person name="Kaneko T."/>
            <person name="Yamada M."/>
            <person name="Tabata S."/>
            <person name="Kupfer D.M."/>
            <person name="Najar F.Z."/>
            <person name="Wiley G.B."/>
            <person name="Roe B."/>
            <person name="Binnewies T.T."/>
            <person name="Ussery D.W."/>
            <person name="D'Haeze W."/>
            <person name="Herder J.D."/>
            <person name="Gevers D."/>
            <person name="Vereecke D."/>
            <person name="Holsters M."/>
            <person name="Oyaizu H."/>
        </authorList>
    </citation>
    <scope>NUCLEOTIDE SEQUENCE [LARGE SCALE GENOMIC DNA]</scope>
    <source>
        <strain evidence="3">ATCC 43989 / DSM 5975 / JCM 20966 / LMG 6465 / NBRC 14845 / NCIMB 13405 / ORS 571</strain>
    </source>
</reference>
<dbReference type="HOGENOM" id="CLU_420163_0_0_5"/>
<dbReference type="Pfam" id="PF08867">
    <property type="entry name" value="FRG"/>
    <property type="match status" value="1"/>
</dbReference>
<reference evidence="2 3" key="6">
    <citation type="journal article" date="2011" name="Appl. Environ. Microbiol.">
        <title>Involvement of the azorhizobial chromosome partition gene (parA) in the onset of bacteroid differentiation during Sesbania rostrata stem nodule development.</title>
        <authorList>
            <person name="Liu CT."/>
            <person name="Lee KB."/>
            <person name="Wang YS."/>
            <person name="Peng MH."/>
            <person name="Lee KT."/>
            <person name="Suzuki S."/>
            <person name="Suzuki T."/>
            <person name="Oyaizu H."/>
        </authorList>
    </citation>
    <scope>NUCLEOTIDE SEQUENCE [LARGE SCALE GENOMIC DNA]</scope>
    <source>
        <strain evidence="3">ATCC 43989 / DSM 5975 / JCM 20966 / LMG 6465 / NBRC 14845 / NCIMB 13405 / ORS 571</strain>
    </source>
</reference>
<dbReference type="AlphaFoldDB" id="A8IIX4"/>
<dbReference type="eggNOG" id="ENOG5032Z4H">
    <property type="taxonomic scope" value="Bacteria"/>
</dbReference>
<reference evidence="2 3" key="5">
    <citation type="journal article" date="2010" name="Appl. Environ. Microbiol.">
        <title>phrR-like gene praR of Azorhizobium caulinodans ORS571 is essential for symbiosis with Sesbania rostrata and is involved in expression of reb genes.</title>
        <authorList>
            <person name="Akiba N."/>
            <person name="Aono T."/>
            <person name="Toyazaki H."/>
            <person name="Sato S."/>
            <person name="Oyaizu H."/>
        </authorList>
    </citation>
    <scope>NUCLEOTIDE SEQUENCE [LARGE SCALE GENOMIC DNA]</scope>
    <source>
        <strain evidence="3">ATCC 43989 / DSM 5975 / JCM 20966 / LMG 6465 / NBRC 14845 / NCIMB 13405 / ORS 571</strain>
    </source>
</reference>
<feature type="domain" description="FRG" evidence="1">
    <location>
        <begin position="28"/>
        <end position="127"/>
    </location>
</feature>
<dbReference type="RefSeq" id="WP_012168743.1">
    <property type="nucleotide sequence ID" value="NC_009937.1"/>
</dbReference>
<reference evidence="3" key="2">
    <citation type="submission" date="2007-04" db="EMBL/GenBank/DDBJ databases">
        <title>Complete genome sequence of the nitrogen-fixing bacterium Azorhizobium caulinodans ORS571.</title>
        <authorList>
            <person name="Lee K.B."/>
            <person name="Backer P.D."/>
            <person name="Aono T."/>
            <person name="Liu C.T."/>
            <person name="Suzuki S."/>
            <person name="Suzuki T."/>
            <person name="Kaneko T."/>
            <person name="Yamada M."/>
            <person name="Tabata S."/>
            <person name="Kupfer D.M."/>
            <person name="Najar F.Z."/>
            <person name="Wiley G.B."/>
            <person name="Roe B."/>
            <person name="Binnewies T."/>
            <person name="Ussery D."/>
            <person name="Vereecke D."/>
            <person name="Gevers D."/>
            <person name="Holsters M."/>
            <person name="Oyaizu H."/>
        </authorList>
    </citation>
    <scope>NUCLEOTIDE SEQUENCE [LARGE SCALE GENOMIC DNA]</scope>
    <source>
        <strain evidence="3">ATCC 43989 / DSM 5975 / JCM 20966 / LMG 6465 / NBRC 14845 / NCIMB 13405 / ORS 571</strain>
    </source>
</reference>
<evidence type="ECO:0000313" key="3">
    <source>
        <dbReference type="Proteomes" id="UP000000270"/>
    </source>
</evidence>
<organism evidence="2 3">
    <name type="scientific">Azorhizobium caulinodans (strain ATCC 43989 / DSM 5975 / JCM 20966 / LMG 6465 / NBRC 14845 / NCIMB 13405 / ORS 571)</name>
    <dbReference type="NCBI Taxonomy" id="438753"/>
    <lineage>
        <taxon>Bacteria</taxon>
        <taxon>Pseudomonadati</taxon>
        <taxon>Pseudomonadota</taxon>
        <taxon>Alphaproteobacteria</taxon>
        <taxon>Hyphomicrobiales</taxon>
        <taxon>Xanthobacteraceae</taxon>
        <taxon>Azorhizobium</taxon>
    </lineage>
</organism>
<dbReference type="Proteomes" id="UP000000270">
    <property type="component" value="Chromosome"/>
</dbReference>
<gene>
    <name evidence="2" type="ordered locus">AZC_0212</name>
</gene>
<accession>A8IIX4</accession>
<reference evidence="2 3" key="1">
    <citation type="journal article" date="2007" name="Appl. Environ. Microbiol.">
        <title>Rhizobial factors required for stem nodule maturation and maintenance in Sesbania rostrata-Azorhizobium caulinodans ORS571 symbiosis.</title>
        <authorList>
            <person name="Suzuki S."/>
            <person name="Aono T."/>
            <person name="Lee KB."/>
            <person name="Suzuki T."/>
            <person name="Liu CT."/>
            <person name="Miwa H."/>
            <person name="Wakao S."/>
            <person name="Iki T."/>
            <person name="Oyaizu H."/>
        </authorList>
    </citation>
    <scope>NUCLEOTIDE SEQUENCE [LARGE SCALE GENOMIC DNA]</scope>
    <source>
        <strain evidence="3">ATCC 43989 / DSM 5975 / JCM 20966 / LMG 6465 / NBRC 14845 / NCIMB 13405 / ORS 571</strain>
    </source>
</reference>
<proteinExistence type="predicted"/>
<dbReference type="SMART" id="SM00901">
    <property type="entry name" value="FRG"/>
    <property type="match status" value="1"/>
</dbReference>
<name>A8IIX4_AZOC5</name>
<dbReference type="KEGG" id="azc:AZC_0212"/>
<sequence>MEDGFFSKNIRAHDSENALEICQYLLASGRADLFRGQTFDWARLIPSLFRLTEEKRKFAYEELRLFSEWANGVPQMRNYHGNDDAITAIAQHYGIATSFLDVTTDPRVALAFAKSERAASDDDAVIYCFLEGALRHIEGIKIVKISVENLWRLEVQSGLFLDYITDSIVDAVKSMAIKIHFPRALRSAAETRRLYPLRKSALESVLDQWFYKRQIEGALDQFVPHVKNQVVVRRQTYPGIFRWREIPELTPEWLSKDLRWVQPPIESVRITGRPLDLKIRLQVSDPLRDAKNLRELILPAICEAFAAGRLLSFDFELSGVGKRYSKRISQIANWVWDGIRVLPYKISELASAMANMLTILSHVSKRTKHSSNLAQILFGETDIIEVAPVGGHIEAGFVSKSDLDVARNYAGGRGFTKYSLKMLTESPDILNDFITDPWLLFDFLKFKRIFIEQFVPTAIIGFWENWVDDKDEISKLRWSVPFNPALLGYVSRFQYRFSSPLAAERDVSRLVLINNDMDKDDISESFLFCMPHIMGGGGPFLLKLHGYGHDARPIWEIPDAVQRAVWIFDIGGISVLEVSSSLNSASTDDEIHADGLGAFEVWLIAKGLMEEVNGKSLGEIRPIYESFWRDLSVSNKKMEKYYKEALGREMGR</sequence>
<dbReference type="EMBL" id="AP009384">
    <property type="protein sequence ID" value="BAF86210.1"/>
    <property type="molecule type" value="Genomic_DNA"/>
</dbReference>
<protein>
    <recommendedName>
        <fullName evidence="1">FRG domain-containing protein</fullName>
    </recommendedName>
</protein>
<keyword evidence="3" id="KW-1185">Reference proteome</keyword>
<evidence type="ECO:0000313" key="2">
    <source>
        <dbReference type="EMBL" id="BAF86210.1"/>
    </source>
</evidence>
<evidence type="ECO:0000259" key="1">
    <source>
        <dbReference type="SMART" id="SM00901"/>
    </source>
</evidence>
<dbReference type="InterPro" id="IPR014966">
    <property type="entry name" value="FRG-dom"/>
</dbReference>